<feature type="domain" description="4Fe-4S ferredoxin-type" evidence="8">
    <location>
        <begin position="245"/>
        <end position="273"/>
    </location>
</feature>
<reference evidence="9 10" key="1">
    <citation type="journal article" date="2016" name="Int. J. Syst. Evol. Microbiol.">
        <title>Oceanobacillus halophilus sp. nov., a novel moderately halophilic bacterium from a hypersaline lake.</title>
        <authorList>
            <person name="Amoozegar M.A."/>
            <person name="Bagheri M."/>
            <person name="Makhdoumi A."/>
            <person name="Nikou M.M."/>
            <person name="Fazeli S.A.S."/>
            <person name="Schumann P."/>
            <person name="Sproer C."/>
            <person name="Sanchez-Porro C."/>
            <person name="Ventosa A."/>
        </authorList>
    </citation>
    <scope>NUCLEOTIDE SEQUENCE [LARGE SCALE GENOMIC DNA]</scope>
    <source>
        <strain evidence="9 10">DSM 23996</strain>
    </source>
</reference>
<evidence type="ECO:0000256" key="5">
    <source>
        <dbReference type="ARBA" id="ARBA00022982"/>
    </source>
</evidence>
<keyword evidence="2" id="KW-0004">4Fe-4S</keyword>
<dbReference type="InterPro" id="IPR017900">
    <property type="entry name" value="4Fe4S_Fe_S_CS"/>
</dbReference>
<keyword evidence="10" id="KW-1185">Reference proteome</keyword>
<dbReference type="Pfam" id="PF13375">
    <property type="entry name" value="RnfC_N"/>
    <property type="match status" value="1"/>
</dbReference>
<dbReference type="Pfam" id="PF01512">
    <property type="entry name" value="Complex1_51K"/>
    <property type="match status" value="1"/>
</dbReference>
<dbReference type="SUPFAM" id="SSF142984">
    <property type="entry name" value="Nqo1 middle domain-like"/>
    <property type="match status" value="1"/>
</dbReference>
<dbReference type="InterPro" id="IPR011538">
    <property type="entry name" value="Nuo51_FMN-bd"/>
</dbReference>
<dbReference type="InterPro" id="IPR017896">
    <property type="entry name" value="4Fe4S_Fe-S-bd"/>
</dbReference>
<comment type="caution">
    <text evidence="9">The sequence shown here is derived from an EMBL/GenBank/DDBJ whole genome shotgun (WGS) entry which is preliminary data.</text>
</comment>
<sequence>MNLLDMVRDAGVVGAGGAGFPTYKKLDAEAEYILLNGAECEPLLRVDQQLMEIYPDEIIKGFEMAGRFVGARKALIGIKEKHREVISILKKRIQALEVSDFMDVRELKDVYPAGDEQVLVYDITGRIVPEAGIPLDVGCVVINSETALNIYYASQKVPVTETYITVAGDVPERLTLKVPVGTPIMDVLKQSGIEDFNEYAVVDGGPLMGSVLDHLQGYVTKTTKGFIVLNKQHTIIQRKSLPMDQTMRINKICTQCRLCTDMCPRYLLGHDMQPHKIMRVTNYQMDNLEEKKIASLCSQCNLCELFSCPIGIYPAHANLHMKQQLAESGMRYERKKTEYQVRENRTSRLVPSKRLIARLALTEFDKPAPMTEVEVTPTTVYIAKKQHVGAPAIPVVAVGDKVEAGQIIGKIPDNSLGATIHASISGTIIETDADFIAVRRD</sequence>
<dbReference type="Proteomes" id="UP000269301">
    <property type="component" value="Unassembled WGS sequence"/>
</dbReference>
<evidence type="ECO:0000256" key="1">
    <source>
        <dbReference type="ARBA" id="ARBA00022448"/>
    </source>
</evidence>
<evidence type="ECO:0000259" key="8">
    <source>
        <dbReference type="PROSITE" id="PS51379"/>
    </source>
</evidence>
<dbReference type="GO" id="GO:0009055">
    <property type="term" value="F:electron transfer activity"/>
    <property type="evidence" value="ECO:0007669"/>
    <property type="project" value="InterPro"/>
</dbReference>
<keyword evidence="7" id="KW-0411">Iron-sulfur</keyword>
<evidence type="ECO:0000313" key="9">
    <source>
        <dbReference type="EMBL" id="RKQ29264.1"/>
    </source>
</evidence>
<dbReference type="InterPro" id="IPR017054">
    <property type="entry name" value="PduS"/>
</dbReference>
<proteinExistence type="predicted"/>
<dbReference type="PANTHER" id="PTHR43034:SF2">
    <property type="entry name" value="ION-TRANSLOCATING OXIDOREDUCTASE COMPLEX SUBUNIT C"/>
    <property type="match status" value="1"/>
</dbReference>
<dbReference type="Pfam" id="PF13534">
    <property type="entry name" value="Fer4_17"/>
    <property type="match status" value="1"/>
</dbReference>
<gene>
    <name evidence="9" type="ORF">D8M06_17955</name>
</gene>
<accession>A0A494ZWM2</accession>
<keyword evidence="6" id="KW-0408">Iron</keyword>
<dbReference type="EMBL" id="RBZP01000025">
    <property type="protein sequence ID" value="RKQ29264.1"/>
    <property type="molecule type" value="Genomic_DNA"/>
</dbReference>
<dbReference type="PROSITE" id="PS00198">
    <property type="entry name" value="4FE4S_FER_1"/>
    <property type="match status" value="1"/>
</dbReference>
<dbReference type="InterPro" id="IPR010208">
    <property type="entry name" value="Ion_transpt_RnfC/RsxC"/>
</dbReference>
<evidence type="ECO:0000256" key="2">
    <source>
        <dbReference type="ARBA" id="ARBA00022485"/>
    </source>
</evidence>
<organism evidence="9 10">
    <name type="scientific">Oceanobacillus halophilus</name>
    <dbReference type="NCBI Taxonomy" id="930130"/>
    <lineage>
        <taxon>Bacteria</taxon>
        <taxon>Bacillati</taxon>
        <taxon>Bacillota</taxon>
        <taxon>Bacilli</taxon>
        <taxon>Bacillales</taxon>
        <taxon>Bacillaceae</taxon>
        <taxon>Oceanobacillus</taxon>
    </lineage>
</organism>
<protein>
    <submittedName>
        <fullName evidence="9">Electron transport complex protein RnfC</fullName>
    </submittedName>
</protein>
<name>A0A494ZWM2_9BACI</name>
<dbReference type="OrthoDB" id="9761899at2"/>
<dbReference type="PIRSF" id="PIRSF036408">
    <property type="entry name" value="PduS_prd"/>
    <property type="match status" value="1"/>
</dbReference>
<keyword evidence="4" id="KW-0677">Repeat</keyword>
<keyword evidence="3" id="KW-0479">Metal-binding</keyword>
<dbReference type="PROSITE" id="PS51379">
    <property type="entry name" value="4FE4S_FER_2"/>
    <property type="match status" value="1"/>
</dbReference>
<keyword evidence="5" id="KW-0249">Electron transport</keyword>
<keyword evidence="1" id="KW-0813">Transport</keyword>
<evidence type="ECO:0000256" key="6">
    <source>
        <dbReference type="ARBA" id="ARBA00023004"/>
    </source>
</evidence>
<dbReference type="AlphaFoldDB" id="A0A494ZWM2"/>
<dbReference type="InterPro" id="IPR037225">
    <property type="entry name" value="Nuo51_FMN-bd_sf"/>
</dbReference>
<dbReference type="InterPro" id="IPR026902">
    <property type="entry name" value="RnfC_N"/>
</dbReference>
<dbReference type="SUPFAM" id="SSF142019">
    <property type="entry name" value="Nqo1 FMN-binding domain-like"/>
    <property type="match status" value="1"/>
</dbReference>
<dbReference type="PANTHER" id="PTHR43034">
    <property type="entry name" value="ION-TRANSLOCATING OXIDOREDUCTASE COMPLEX SUBUNIT C"/>
    <property type="match status" value="1"/>
</dbReference>
<evidence type="ECO:0000256" key="3">
    <source>
        <dbReference type="ARBA" id="ARBA00022723"/>
    </source>
</evidence>
<evidence type="ECO:0000256" key="7">
    <source>
        <dbReference type="ARBA" id="ARBA00023014"/>
    </source>
</evidence>
<dbReference type="Gene3D" id="3.40.50.11540">
    <property type="entry name" value="NADH-ubiquinone oxidoreductase 51kDa subunit"/>
    <property type="match status" value="1"/>
</dbReference>
<dbReference type="SUPFAM" id="SSF46548">
    <property type="entry name" value="alpha-helical ferredoxin"/>
    <property type="match status" value="1"/>
</dbReference>
<dbReference type="Gene3D" id="1.10.1060.10">
    <property type="entry name" value="Alpha-helical ferredoxin"/>
    <property type="match status" value="1"/>
</dbReference>
<dbReference type="GO" id="GO:0016020">
    <property type="term" value="C:membrane"/>
    <property type="evidence" value="ECO:0007669"/>
    <property type="project" value="InterPro"/>
</dbReference>
<evidence type="ECO:0000313" key="10">
    <source>
        <dbReference type="Proteomes" id="UP000269301"/>
    </source>
</evidence>
<dbReference type="InterPro" id="IPR009051">
    <property type="entry name" value="Helical_ferredxn"/>
</dbReference>
<evidence type="ECO:0000256" key="4">
    <source>
        <dbReference type="ARBA" id="ARBA00022737"/>
    </source>
</evidence>
<dbReference type="GO" id="GO:0051539">
    <property type="term" value="F:4 iron, 4 sulfur cluster binding"/>
    <property type="evidence" value="ECO:0007669"/>
    <property type="project" value="UniProtKB-KW"/>
</dbReference>
<dbReference type="GO" id="GO:0046872">
    <property type="term" value="F:metal ion binding"/>
    <property type="evidence" value="ECO:0007669"/>
    <property type="project" value="UniProtKB-KW"/>
</dbReference>